<evidence type="ECO:0000259" key="8">
    <source>
        <dbReference type="Pfam" id="PF18565"/>
    </source>
</evidence>
<gene>
    <name evidence="9" type="ORF">J2Z28_001818</name>
</gene>
<evidence type="ECO:0000259" key="7">
    <source>
        <dbReference type="Pfam" id="PF16355"/>
    </source>
</evidence>
<comment type="similarity">
    <text evidence="1">Belongs to the glycosyl hydrolase 2 family.</text>
</comment>
<dbReference type="PROSITE" id="PS00608">
    <property type="entry name" value="GLYCOSYL_HYDROL_F2_2"/>
    <property type="match status" value="1"/>
</dbReference>
<dbReference type="Pfam" id="PF18565">
    <property type="entry name" value="Glyco_hydro2_C5"/>
    <property type="match status" value="1"/>
</dbReference>
<dbReference type="InterPro" id="IPR017853">
    <property type="entry name" value="GH"/>
</dbReference>
<evidence type="ECO:0000256" key="1">
    <source>
        <dbReference type="ARBA" id="ARBA00007401"/>
    </source>
</evidence>
<dbReference type="Pfam" id="PF16355">
    <property type="entry name" value="DUF4982"/>
    <property type="match status" value="1"/>
</dbReference>
<feature type="domain" description="DUF4982" evidence="7">
    <location>
        <begin position="583"/>
        <end position="645"/>
    </location>
</feature>
<feature type="domain" description="Glycoside hydrolase family 2 immunoglobulin-like beta-sandwich" evidence="4">
    <location>
        <begin position="150"/>
        <end position="257"/>
    </location>
</feature>
<keyword evidence="3 9" id="KW-0326">Glycosidase</keyword>
<reference evidence="9 10" key="1">
    <citation type="submission" date="2021-03" db="EMBL/GenBank/DDBJ databases">
        <title>Genomic Encyclopedia of Type Strains, Phase IV (KMG-IV): sequencing the most valuable type-strain genomes for metagenomic binning, comparative biology and taxonomic classification.</title>
        <authorList>
            <person name="Goeker M."/>
        </authorList>
    </citation>
    <scope>NUCLEOTIDE SEQUENCE [LARGE SCALE GENOMIC DNA]</scope>
    <source>
        <strain evidence="9 10">DSM 21292</strain>
    </source>
</reference>
<dbReference type="RefSeq" id="WP_211081964.1">
    <property type="nucleotide sequence ID" value="NZ_CBCSLC010000017.1"/>
</dbReference>
<evidence type="ECO:0000256" key="2">
    <source>
        <dbReference type="ARBA" id="ARBA00022801"/>
    </source>
</evidence>
<dbReference type="InterPro" id="IPR006104">
    <property type="entry name" value="Glyco_hydro_2_N"/>
</dbReference>
<keyword evidence="10" id="KW-1185">Reference proteome</keyword>
<dbReference type="Gene3D" id="2.60.120.260">
    <property type="entry name" value="Galactose-binding domain-like"/>
    <property type="match status" value="3"/>
</dbReference>
<evidence type="ECO:0000259" key="4">
    <source>
        <dbReference type="Pfam" id="PF00703"/>
    </source>
</evidence>
<dbReference type="InterPro" id="IPR006102">
    <property type="entry name" value="Ig-like_GH2"/>
</dbReference>
<dbReference type="CDD" id="cd04084">
    <property type="entry name" value="CBM6_xylanase-like"/>
    <property type="match status" value="1"/>
</dbReference>
<dbReference type="Proteomes" id="UP000810207">
    <property type="component" value="Unassembled WGS sequence"/>
</dbReference>
<name>A0ABS4RQP6_PAEXY</name>
<dbReference type="InterPro" id="IPR008964">
    <property type="entry name" value="Invasin/intimin_cell_adhesion"/>
</dbReference>
<dbReference type="PANTHER" id="PTHR42732">
    <property type="entry name" value="BETA-GALACTOSIDASE"/>
    <property type="match status" value="1"/>
</dbReference>
<dbReference type="Pfam" id="PF00703">
    <property type="entry name" value="Glyco_hydro_2"/>
    <property type="match status" value="1"/>
</dbReference>
<feature type="domain" description="Glycoside hydrolase family 2 catalytic" evidence="5">
    <location>
        <begin position="264"/>
        <end position="392"/>
    </location>
</feature>
<proteinExistence type="inferred from homology"/>
<organism evidence="9 10">
    <name type="scientific">Paenibacillus xylanexedens</name>
    <dbReference type="NCBI Taxonomy" id="528191"/>
    <lineage>
        <taxon>Bacteria</taxon>
        <taxon>Bacillati</taxon>
        <taxon>Bacillota</taxon>
        <taxon>Bacilli</taxon>
        <taxon>Bacillales</taxon>
        <taxon>Paenibacillaceae</taxon>
        <taxon>Paenibacillus</taxon>
    </lineage>
</organism>
<feature type="domain" description="Glycoside hydrolase family 2" evidence="8">
    <location>
        <begin position="658"/>
        <end position="757"/>
    </location>
</feature>
<dbReference type="GO" id="GO:0004565">
    <property type="term" value="F:beta-galactosidase activity"/>
    <property type="evidence" value="ECO:0007669"/>
    <property type="project" value="UniProtKB-EC"/>
</dbReference>
<evidence type="ECO:0000313" key="9">
    <source>
        <dbReference type="EMBL" id="MBP2245202.1"/>
    </source>
</evidence>
<dbReference type="InterPro" id="IPR032311">
    <property type="entry name" value="DUF4982"/>
</dbReference>
<dbReference type="InterPro" id="IPR008979">
    <property type="entry name" value="Galactose-bd-like_sf"/>
</dbReference>
<evidence type="ECO:0000259" key="5">
    <source>
        <dbReference type="Pfam" id="PF02836"/>
    </source>
</evidence>
<dbReference type="Gene3D" id="2.60.40.10">
    <property type="entry name" value="Immunoglobulins"/>
    <property type="match status" value="3"/>
</dbReference>
<evidence type="ECO:0000313" key="10">
    <source>
        <dbReference type="Proteomes" id="UP000810207"/>
    </source>
</evidence>
<protein>
    <submittedName>
        <fullName evidence="9">Beta-galactosidase</fullName>
        <ecNumber evidence="9">3.2.1.23</ecNumber>
    </submittedName>
</protein>
<accession>A0ABS4RQP6</accession>
<dbReference type="InterPro" id="IPR036156">
    <property type="entry name" value="Beta-gal/glucu_dom_sf"/>
</dbReference>
<dbReference type="Pfam" id="PF02836">
    <property type="entry name" value="Glyco_hydro_2_C"/>
    <property type="match status" value="1"/>
</dbReference>
<dbReference type="InterPro" id="IPR023232">
    <property type="entry name" value="Glyco_hydro_2_AS"/>
</dbReference>
<dbReference type="InterPro" id="IPR040605">
    <property type="entry name" value="Glyco_hydro2_dom5"/>
</dbReference>
<keyword evidence="2 9" id="KW-0378">Hydrolase</keyword>
<evidence type="ECO:0000259" key="6">
    <source>
        <dbReference type="Pfam" id="PF02837"/>
    </source>
</evidence>
<dbReference type="SUPFAM" id="SSF49303">
    <property type="entry name" value="beta-Galactosidase/glucuronidase domain"/>
    <property type="match status" value="1"/>
</dbReference>
<dbReference type="PRINTS" id="PR00132">
    <property type="entry name" value="GLHYDRLASE2"/>
</dbReference>
<evidence type="ECO:0000256" key="3">
    <source>
        <dbReference type="ARBA" id="ARBA00023295"/>
    </source>
</evidence>
<comment type="caution">
    <text evidence="9">The sequence shown here is derived from an EMBL/GenBank/DDBJ whole genome shotgun (WGS) entry which is preliminary data.</text>
</comment>
<dbReference type="InterPro" id="IPR013783">
    <property type="entry name" value="Ig-like_fold"/>
</dbReference>
<dbReference type="SUPFAM" id="SSF49373">
    <property type="entry name" value="Invasin/intimin cell-adhesion fragments"/>
    <property type="match status" value="1"/>
</dbReference>
<feature type="domain" description="Glycosyl hydrolases family 2 sugar binding" evidence="6">
    <location>
        <begin position="48"/>
        <end position="137"/>
    </location>
</feature>
<sequence length="1164" mass="131419">MNQKRLFNDGWQFAKSKLDVTEPAGLVYEPVELPHDWLIYNTLELYEDSIGWYRKTFHYTKDEQQLLLCFDGVYMDSSVYVNGQLVGEWKYGYSAFEHEITNALVEGDNLIVVKVVHQSPNSRWYSGAGIYRHVWLKTRDRNHIVTDGIYVSIKQQTDGWQVEVDTELNLEQNQQAELVHTIRYEGQVVASSKANVTASVGENAIALADSEQIIVENPNLWSPDAPHLYELVTELRLISEDQEHRTVESVSQRIGFRDIKLDANEGFHLNGVKMKLNGVCEHHDLGALGAAFNLTALRRRFVLLKEMGVNAIRTAHNMPAKEFMELADEMGMLVVSEAFDMWERAKTPYDYARFFPEWVHTDVKSWVKRDRNHASLIMWSIGNEIYDTHADERGQEVTRMLMDYVLEFDPKGNAGVTIGSNYMPWENAQKCADIVKLAGYNYAEKYYDKHHEEHPDWIIYGSETSSVVQSRGIYHFPFEQPILADDDEQCSALGNSTTSWGAKSAEYCILAERDTPYSLGQFLWTGFDYIGEPTPYHTKNSYFGQLDTATFPKDSYYIYQAAWTDYKKSPMVHLFPYWDFSPGQIIDVRVCSNAPKIELQLNGKTIGTYDIDHANGTQLSGWWKVPYEEGELKAIAYDENGQIIATDVQRSYTDAKKIRLQADREQLHANGTDLIFVEIDVEDEAGNPVHNANNRVQVQVSGAGRLLGLDNGDSTDYDPYKGLSRRLFSGKLMAIIGATNEPGTVRIEVSSEGLEGAVAEFESRVVDGELEVSSVVNNQTQAVFMQNEQRPVLTGNAQEIPLRKIEIISTAGQLLDPSNPELTVTAKLYPENTSYRDIEWAVVNDAGIESNIAKVEAVQAETGDNGEHQHAVKVSAIGDGEFRLRATSTNGTDKTKLISQLEFKADGLGTAYKDPYGFITGGLYDYTKGEVGNGNERGVATSRDGETHVGFRNIDFGPYGSDTITIPIFTLSTEDYFIQIWEGMPDEEGSTMIADVVYDKESIWNVYQEETYQLSKRLSGITSICFVLKQKIHIKGFSFERQSRAFEQNAAASCDHLYGDTFKIESDRVEGIGNNVSLEFENMDFTAEGTSKLVIYGHSPIDKNTIHIRFAGADGQSNQLVEFTQSGGYEERVFELEQVKGVQKVSFIFLPGSQFDFGWFRFEK</sequence>
<dbReference type="SUPFAM" id="SSF49785">
    <property type="entry name" value="Galactose-binding domain-like"/>
    <property type="match status" value="1"/>
</dbReference>
<dbReference type="Pfam" id="PF02837">
    <property type="entry name" value="Glyco_hydro_2_N"/>
    <property type="match status" value="1"/>
</dbReference>
<dbReference type="InterPro" id="IPR051913">
    <property type="entry name" value="GH2_Domain-Containing"/>
</dbReference>
<dbReference type="EMBL" id="JAGIKV010000005">
    <property type="protein sequence ID" value="MBP2245202.1"/>
    <property type="molecule type" value="Genomic_DNA"/>
</dbReference>
<dbReference type="Gene3D" id="3.20.20.80">
    <property type="entry name" value="Glycosidases"/>
    <property type="match status" value="1"/>
</dbReference>
<dbReference type="EC" id="3.2.1.23" evidence="9"/>
<dbReference type="PANTHER" id="PTHR42732:SF1">
    <property type="entry name" value="BETA-MANNOSIDASE"/>
    <property type="match status" value="1"/>
</dbReference>
<dbReference type="InterPro" id="IPR006101">
    <property type="entry name" value="Glyco_hydro_2"/>
</dbReference>
<dbReference type="InterPro" id="IPR006103">
    <property type="entry name" value="Glyco_hydro_2_cat"/>
</dbReference>
<dbReference type="SUPFAM" id="SSF51445">
    <property type="entry name" value="(Trans)glycosidases"/>
    <property type="match status" value="1"/>
</dbReference>